<protein>
    <submittedName>
        <fullName evidence="2">Uncharacterized protein</fullName>
    </submittedName>
</protein>
<gene>
    <name evidence="2" type="ORF">MKW98_028663</name>
</gene>
<evidence type="ECO:0000313" key="2">
    <source>
        <dbReference type="EMBL" id="KAI3858930.1"/>
    </source>
</evidence>
<dbReference type="AlphaFoldDB" id="A0AAD4S4Y7"/>
<feature type="region of interest" description="Disordered" evidence="1">
    <location>
        <begin position="1"/>
        <end position="37"/>
    </location>
</feature>
<reference evidence="2" key="1">
    <citation type="submission" date="2022-04" db="EMBL/GenBank/DDBJ databases">
        <title>A functionally conserved STORR gene fusion in Papaver species that diverged 16.8 million years ago.</title>
        <authorList>
            <person name="Catania T."/>
        </authorList>
    </citation>
    <scope>NUCLEOTIDE SEQUENCE</scope>
    <source>
        <strain evidence="2">S-188037</strain>
    </source>
</reference>
<sequence>MGCPESEGVKEETDVDIVGDYPSNTSGEADPSTSSLGISAYSEGERVFAYNGPLIYEAK</sequence>
<name>A0AAD4S4Y7_9MAGN</name>
<feature type="compositionally biased region" description="Polar residues" evidence="1">
    <location>
        <begin position="22"/>
        <end position="37"/>
    </location>
</feature>
<organism evidence="2 3">
    <name type="scientific">Papaver atlanticum</name>
    <dbReference type="NCBI Taxonomy" id="357466"/>
    <lineage>
        <taxon>Eukaryota</taxon>
        <taxon>Viridiplantae</taxon>
        <taxon>Streptophyta</taxon>
        <taxon>Embryophyta</taxon>
        <taxon>Tracheophyta</taxon>
        <taxon>Spermatophyta</taxon>
        <taxon>Magnoliopsida</taxon>
        <taxon>Ranunculales</taxon>
        <taxon>Papaveraceae</taxon>
        <taxon>Papaveroideae</taxon>
        <taxon>Papaver</taxon>
    </lineage>
</organism>
<dbReference type="EMBL" id="JAJJMB010014681">
    <property type="protein sequence ID" value="KAI3858930.1"/>
    <property type="molecule type" value="Genomic_DNA"/>
</dbReference>
<keyword evidence="3" id="KW-1185">Reference proteome</keyword>
<dbReference type="Proteomes" id="UP001202328">
    <property type="component" value="Unassembled WGS sequence"/>
</dbReference>
<evidence type="ECO:0000256" key="1">
    <source>
        <dbReference type="SAM" id="MobiDB-lite"/>
    </source>
</evidence>
<evidence type="ECO:0000313" key="3">
    <source>
        <dbReference type="Proteomes" id="UP001202328"/>
    </source>
</evidence>
<feature type="non-terminal residue" evidence="2">
    <location>
        <position position="59"/>
    </location>
</feature>
<accession>A0AAD4S4Y7</accession>
<proteinExistence type="predicted"/>
<comment type="caution">
    <text evidence="2">The sequence shown here is derived from an EMBL/GenBank/DDBJ whole genome shotgun (WGS) entry which is preliminary data.</text>
</comment>